<dbReference type="InterPro" id="IPR003362">
    <property type="entry name" value="Bact_transf"/>
</dbReference>
<dbReference type="PANTHER" id="PTHR30576">
    <property type="entry name" value="COLANIC BIOSYNTHESIS UDP-GLUCOSE LIPID CARRIER TRANSFERASE"/>
    <property type="match status" value="1"/>
</dbReference>
<sequence>MLLYGVLVLLDVLAVVGAFEAGSYVRYNDWNWHSSLDVVVVTLPIFILTAFNNGAYTIDALRRARTGIVRSAAALLFAFSVFLFMSYYFHLLRFEPRGATSIGMVGSFALVALLRLALNRLVVSPIGHQLTSDLVIMDDVAVKVPPDHQVIDTASTNLRPNIRDPMMLDRLARHLRRIDRVVVACKPERERDWAMLLKGAGINGEIISNEFDEVGAIGIGSFDGRSTLVVAAGPLSTRNRIIKRVFDLVFAVPALIILLPILLVTALAIKLDSRGPVFFRQQRVGRGNALFEVFKFRSMRAEQCDANGNVSASRDDDRITRVGRFIRATSIDELPQLLNVLFGSMSIVGPRPHALGSLAGQQLFWEVDERYWHRHALKPGITGLAQVRGFRGATHRRDDLTRRLQADLEYIVGWSVLRDVAILVSTIRVVVHRNAF</sequence>
<keyword evidence="6 8" id="KW-0472">Membrane</keyword>
<evidence type="ECO:0000256" key="7">
    <source>
        <dbReference type="ARBA" id="ARBA00023169"/>
    </source>
</evidence>
<dbReference type="GO" id="GO:0000271">
    <property type="term" value="P:polysaccharide biosynthetic process"/>
    <property type="evidence" value="ECO:0007669"/>
    <property type="project" value="UniProtKB-KW"/>
</dbReference>
<dbReference type="NCBIfam" id="TIGR03025">
    <property type="entry name" value="EPS_sugtrans"/>
    <property type="match status" value="1"/>
</dbReference>
<comment type="similarity">
    <text evidence="2">Belongs to the bacterial sugar transferase family.</text>
</comment>
<evidence type="ECO:0000259" key="9">
    <source>
        <dbReference type="Pfam" id="PF02397"/>
    </source>
</evidence>
<feature type="domain" description="Bacterial sugar transferase" evidence="9">
    <location>
        <begin position="243"/>
        <end position="431"/>
    </location>
</feature>
<dbReference type="AlphaFoldDB" id="A0A1H8I9P2"/>
<evidence type="ECO:0000313" key="10">
    <source>
        <dbReference type="EMBL" id="SEN65520.1"/>
    </source>
</evidence>
<evidence type="ECO:0000313" key="11">
    <source>
        <dbReference type="Proteomes" id="UP000199206"/>
    </source>
</evidence>
<keyword evidence="4 8" id="KW-0812">Transmembrane</keyword>
<dbReference type="GO" id="GO:0016020">
    <property type="term" value="C:membrane"/>
    <property type="evidence" value="ECO:0007669"/>
    <property type="project" value="UniProtKB-SubCell"/>
</dbReference>
<dbReference type="InterPro" id="IPR017475">
    <property type="entry name" value="EPS_sugar_tfrase"/>
</dbReference>
<feature type="transmembrane region" description="Helical" evidence="8">
    <location>
        <begin position="38"/>
        <end position="56"/>
    </location>
</feature>
<evidence type="ECO:0000256" key="5">
    <source>
        <dbReference type="ARBA" id="ARBA00022989"/>
    </source>
</evidence>
<dbReference type="PANTHER" id="PTHR30576:SF0">
    <property type="entry name" value="UNDECAPRENYL-PHOSPHATE N-ACETYLGALACTOSAMINYL 1-PHOSPHATE TRANSFERASE-RELATED"/>
    <property type="match status" value="1"/>
</dbReference>
<dbReference type="GO" id="GO:0016780">
    <property type="term" value="F:phosphotransferase activity, for other substituted phosphate groups"/>
    <property type="evidence" value="ECO:0007669"/>
    <property type="project" value="TreeGrafter"/>
</dbReference>
<keyword evidence="7" id="KW-0270">Exopolysaccharide synthesis</keyword>
<protein>
    <submittedName>
        <fullName evidence="10">Exopolysaccharide biosynthesis polyprenyl glycosylphosphotransferase</fullName>
    </submittedName>
</protein>
<dbReference type="EMBL" id="FOCF01000009">
    <property type="protein sequence ID" value="SEN65520.1"/>
    <property type="molecule type" value="Genomic_DNA"/>
</dbReference>
<dbReference type="Proteomes" id="UP000199206">
    <property type="component" value="Unassembled WGS sequence"/>
</dbReference>
<evidence type="ECO:0000256" key="1">
    <source>
        <dbReference type="ARBA" id="ARBA00004141"/>
    </source>
</evidence>
<reference evidence="11" key="1">
    <citation type="submission" date="2016-10" db="EMBL/GenBank/DDBJ databases">
        <authorList>
            <person name="Varghese N."/>
            <person name="Submissions S."/>
        </authorList>
    </citation>
    <scope>NUCLEOTIDE SEQUENCE [LARGE SCALE GENOMIC DNA]</scope>
    <source>
        <strain evidence="11">S6-262</strain>
    </source>
</reference>
<name>A0A1H8I9P2_9SPHN</name>
<evidence type="ECO:0000256" key="4">
    <source>
        <dbReference type="ARBA" id="ARBA00022692"/>
    </source>
</evidence>
<dbReference type="OrthoDB" id="9808602at2"/>
<dbReference type="STRING" id="1166340.SAMN05192583_3270"/>
<feature type="transmembrane region" description="Helical" evidence="8">
    <location>
        <begin position="68"/>
        <end position="89"/>
    </location>
</feature>
<evidence type="ECO:0000256" key="8">
    <source>
        <dbReference type="SAM" id="Phobius"/>
    </source>
</evidence>
<keyword evidence="5 8" id="KW-1133">Transmembrane helix</keyword>
<feature type="transmembrane region" description="Helical" evidence="8">
    <location>
        <begin position="245"/>
        <end position="269"/>
    </location>
</feature>
<dbReference type="Pfam" id="PF02397">
    <property type="entry name" value="Bac_transf"/>
    <property type="match status" value="1"/>
</dbReference>
<comment type="subcellular location">
    <subcellularLocation>
        <location evidence="1">Membrane</location>
        <topology evidence="1">Multi-pass membrane protein</topology>
    </subcellularLocation>
</comment>
<feature type="transmembrane region" description="Helical" evidence="8">
    <location>
        <begin position="101"/>
        <end position="118"/>
    </location>
</feature>
<evidence type="ECO:0000256" key="6">
    <source>
        <dbReference type="ARBA" id="ARBA00023136"/>
    </source>
</evidence>
<evidence type="ECO:0000256" key="3">
    <source>
        <dbReference type="ARBA" id="ARBA00022679"/>
    </source>
</evidence>
<evidence type="ECO:0000256" key="2">
    <source>
        <dbReference type="ARBA" id="ARBA00006464"/>
    </source>
</evidence>
<gene>
    <name evidence="10" type="ORF">SAMN05192583_3270</name>
</gene>
<proteinExistence type="inferred from homology"/>
<keyword evidence="3 10" id="KW-0808">Transferase</keyword>
<accession>A0A1H8I9P2</accession>
<organism evidence="10 11">
    <name type="scientific">Sphingomonas gellani</name>
    <dbReference type="NCBI Taxonomy" id="1166340"/>
    <lineage>
        <taxon>Bacteria</taxon>
        <taxon>Pseudomonadati</taxon>
        <taxon>Pseudomonadota</taxon>
        <taxon>Alphaproteobacteria</taxon>
        <taxon>Sphingomonadales</taxon>
        <taxon>Sphingomonadaceae</taxon>
        <taxon>Sphingomonas</taxon>
    </lineage>
</organism>
<dbReference type="RefSeq" id="WP_093666792.1">
    <property type="nucleotide sequence ID" value="NZ_FOCF01000009.1"/>
</dbReference>
<keyword evidence="11" id="KW-1185">Reference proteome</keyword>